<evidence type="ECO:0000313" key="2">
    <source>
        <dbReference type="EMBL" id="MDO4842609.1"/>
    </source>
</evidence>
<proteinExistence type="predicted"/>
<evidence type="ECO:0000256" key="1">
    <source>
        <dbReference type="SAM" id="MobiDB-lite"/>
    </source>
</evidence>
<name>A0AA43UBI5_9ACTN</name>
<dbReference type="AlphaFoldDB" id="A0AA43UBI5"/>
<sequence>VREAEYGEDGKTIRPAVYQDEDVNRVALPVERDIVNLHTAFTVGKDPILDYRANGPGEDELYSVIQAVNRDNKIRYENKRVVRSWLSEQEVVEYWYVREDGGCWAKVAAKVRGLFGTRRPQGRLRCAVWSPFRGDTLYPFFDESGDYVAQSRAYTVTEYTLQDRRTVEYFQTVTDSEVLVWRQSDGVWTLDEGKSFRHGFSKIPCIYARRDESLCHGIRSQRKRLEKVLSDYADCIDYHFFPYLILKGDLSGDMGLGSQDERRRVIKTEDGADAYYLTWDQTPEAIRLEINTLLDNIYAMTSTPRITFENMKGMGQIASGVSFRYMFMATLLAVENHAETIGEFLQRRYNFLASAIGSVCPSLRKACESIDISVEITPYTIDSLKEKIDCAASAKNNGFMSKKSGILFIGMTDQVDEELEQIGKEQDEDGSKKAESGRNP</sequence>
<gene>
    <name evidence="2" type="ORF">Q3982_08055</name>
</gene>
<feature type="non-terminal residue" evidence="2">
    <location>
        <position position="1"/>
    </location>
</feature>
<dbReference type="EMBL" id="JAUMVS010000234">
    <property type="protein sequence ID" value="MDO4842609.1"/>
    <property type="molecule type" value="Genomic_DNA"/>
</dbReference>
<comment type="caution">
    <text evidence="2">The sequence shown here is derived from an EMBL/GenBank/DDBJ whole genome shotgun (WGS) entry which is preliminary data.</text>
</comment>
<reference evidence="2" key="1">
    <citation type="submission" date="2023-07" db="EMBL/GenBank/DDBJ databases">
        <title>Between Cages and Wild: Unraveling the Impact of Captivity on Animal Microbiomes and Antimicrobial Resistance.</title>
        <authorList>
            <person name="Schmartz G.P."/>
            <person name="Rehner J."/>
            <person name="Schuff M.J."/>
            <person name="Becker S.L."/>
            <person name="Kravczyk M."/>
            <person name="Gurevich A."/>
            <person name="Francke R."/>
            <person name="Mueller R."/>
            <person name="Keller V."/>
            <person name="Keller A."/>
        </authorList>
    </citation>
    <scope>NUCLEOTIDE SEQUENCE</scope>
    <source>
        <strain evidence="2">S12M_St_49</strain>
    </source>
</reference>
<dbReference type="Pfam" id="PF05133">
    <property type="entry name" value="SPP1_portal"/>
    <property type="match status" value="1"/>
</dbReference>
<protein>
    <submittedName>
        <fullName evidence="2">Phage portal protein</fullName>
    </submittedName>
</protein>
<keyword evidence="3" id="KW-1185">Reference proteome</keyword>
<dbReference type="Proteomes" id="UP001168575">
    <property type="component" value="Unassembled WGS sequence"/>
</dbReference>
<dbReference type="InterPro" id="IPR021145">
    <property type="entry name" value="Portal_protein_SPP1_Gp6-like"/>
</dbReference>
<evidence type="ECO:0000313" key="3">
    <source>
        <dbReference type="Proteomes" id="UP001168575"/>
    </source>
</evidence>
<accession>A0AA43UBI5</accession>
<feature type="region of interest" description="Disordered" evidence="1">
    <location>
        <begin position="421"/>
        <end position="440"/>
    </location>
</feature>
<organism evidence="2 3">
    <name type="scientific">Phoenicibacter congonensis</name>
    <dbReference type="NCBI Taxonomy" id="1944646"/>
    <lineage>
        <taxon>Bacteria</taxon>
        <taxon>Bacillati</taxon>
        <taxon>Actinomycetota</taxon>
        <taxon>Coriobacteriia</taxon>
        <taxon>Eggerthellales</taxon>
        <taxon>Eggerthellaceae</taxon>
        <taxon>Phoenicibacter</taxon>
    </lineage>
</organism>